<protein>
    <submittedName>
        <fullName evidence="2">Uncharacterized protein</fullName>
    </submittedName>
</protein>
<geneLocation type="plasmid" evidence="2 3">
    <name>pTT6-2</name>
</geneLocation>
<gene>
    <name evidence="2" type="ORF">IGS68_33235</name>
</gene>
<dbReference type="Proteomes" id="UP000595197">
    <property type="component" value="Plasmid pTT6-2"/>
</dbReference>
<dbReference type="EMBL" id="CP067422">
    <property type="protein sequence ID" value="QQP93487.1"/>
    <property type="molecule type" value="Genomic_DNA"/>
</dbReference>
<accession>A0ABX7BGJ7</accession>
<evidence type="ECO:0000313" key="2">
    <source>
        <dbReference type="EMBL" id="QQP93487.1"/>
    </source>
</evidence>
<evidence type="ECO:0000313" key="3">
    <source>
        <dbReference type="Proteomes" id="UP000595197"/>
    </source>
</evidence>
<keyword evidence="3" id="KW-1185">Reference proteome</keyword>
<feature type="region of interest" description="Disordered" evidence="1">
    <location>
        <begin position="1"/>
        <end position="22"/>
    </location>
</feature>
<evidence type="ECO:0000256" key="1">
    <source>
        <dbReference type="SAM" id="MobiDB-lite"/>
    </source>
</evidence>
<organism evidence="2 3">
    <name type="scientific">Skermanella cutis</name>
    <dbReference type="NCBI Taxonomy" id="2775420"/>
    <lineage>
        <taxon>Bacteria</taxon>
        <taxon>Pseudomonadati</taxon>
        <taxon>Pseudomonadota</taxon>
        <taxon>Alphaproteobacteria</taxon>
        <taxon>Rhodospirillales</taxon>
        <taxon>Azospirillaceae</taxon>
        <taxon>Skermanella</taxon>
    </lineage>
</organism>
<name>A0ABX7BGJ7_9PROT</name>
<dbReference type="RefSeq" id="WP_201083089.1">
    <property type="nucleotide sequence ID" value="NZ_CP067422.1"/>
</dbReference>
<reference evidence="2" key="1">
    <citation type="submission" date="2021-02" db="EMBL/GenBank/DDBJ databases">
        <title>Skermanella TT6 skin isolate.</title>
        <authorList>
            <person name="Lee K."/>
            <person name="Ganzorig M."/>
        </authorList>
    </citation>
    <scope>NUCLEOTIDE SEQUENCE</scope>
    <source>
        <strain evidence="2">TT6</strain>
    </source>
</reference>
<keyword evidence="2" id="KW-0614">Plasmid</keyword>
<proteinExistence type="predicted"/>
<sequence length="99" mass="10874">MARTTEQDFIASLDREPAPADLPPTLQSIRHGLRGEWEQAHGIVQGLDGADAAWIHAWLHRIEGDLDNAGYWYRRAGRSLASGGTGEEGRLIAAELLSR</sequence>